<protein>
    <submittedName>
        <fullName evidence="1">Uncharacterized protein</fullName>
    </submittedName>
</protein>
<keyword evidence="2" id="KW-1185">Reference proteome</keyword>
<dbReference type="EMBL" id="SMAJ01000007">
    <property type="protein sequence ID" value="TCT07010.1"/>
    <property type="molecule type" value="Genomic_DNA"/>
</dbReference>
<accession>A0A4R3M1Q5</accession>
<comment type="caution">
    <text evidence="1">The sequence shown here is derived from an EMBL/GenBank/DDBJ whole genome shotgun (WGS) entry which is preliminary data.</text>
</comment>
<organism evidence="1 2">
    <name type="scientific">Paralcaligenes ureilyticus</name>
    <dbReference type="NCBI Taxonomy" id="627131"/>
    <lineage>
        <taxon>Bacteria</taxon>
        <taxon>Pseudomonadati</taxon>
        <taxon>Pseudomonadota</taxon>
        <taxon>Betaproteobacteria</taxon>
        <taxon>Burkholderiales</taxon>
        <taxon>Alcaligenaceae</taxon>
        <taxon>Paralcaligenes</taxon>
    </lineage>
</organism>
<name>A0A4R3M1Q5_9BURK</name>
<evidence type="ECO:0000313" key="1">
    <source>
        <dbReference type="EMBL" id="TCT07010.1"/>
    </source>
</evidence>
<dbReference type="AlphaFoldDB" id="A0A4R3M1Q5"/>
<sequence>MGFNPLRSTNWMLTGAPHINGKGPGVANCRRGPASKTRSPTGAAVELLGCGLIQACRFLFSIGPFPWLIRPVIHAAATAHLALVVTTQIVVATRMAGAD</sequence>
<proteinExistence type="predicted"/>
<gene>
    <name evidence="1" type="ORF">EDC26_10765</name>
</gene>
<reference evidence="1 2" key="1">
    <citation type="submission" date="2019-03" db="EMBL/GenBank/DDBJ databases">
        <title>Genomic Encyclopedia of Type Strains, Phase IV (KMG-IV): sequencing the most valuable type-strain genomes for metagenomic binning, comparative biology and taxonomic classification.</title>
        <authorList>
            <person name="Goeker M."/>
        </authorList>
    </citation>
    <scope>NUCLEOTIDE SEQUENCE [LARGE SCALE GENOMIC DNA]</scope>
    <source>
        <strain evidence="1 2">DSM 24591</strain>
    </source>
</reference>
<dbReference type="Proteomes" id="UP000295525">
    <property type="component" value="Unassembled WGS sequence"/>
</dbReference>
<evidence type="ECO:0000313" key="2">
    <source>
        <dbReference type="Proteomes" id="UP000295525"/>
    </source>
</evidence>